<reference evidence="2 3" key="1">
    <citation type="submission" date="2024-10" db="EMBL/GenBank/DDBJ databases">
        <title>The Natural Products Discovery Center: Release of the First 8490 Sequenced Strains for Exploring Actinobacteria Biosynthetic Diversity.</title>
        <authorList>
            <person name="Kalkreuter E."/>
            <person name="Kautsar S.A."/>
            <person name="Yang D."/>
            <person name="Bader C.D."/>
            <person name="Teijaro C.N."/>
            <person name="Fluegel L."/>
            <person name="Davis C.M."/>
            <person name="Simpson J.R."/>
            <person name="Lauterbach L."/>
            <person name="Steele A.D."/>
            <person name="Gui C."/>
            <person name="Meng S."/>
            <person name="Li G."/>
            <person name="Viehrig K."/>
            <person name="Ye F."/>
            <person name="Su P."/>
            <person name="Kiefer A.F."/>
            <person name="Nichols A."/>
            <person name="Cepeda A.J."/>
            <person name="Yan W."/>
            <person name="Fan B."/>
            <person name="Jiang Y."/>
            <person name="Adhikari A."/>
            <person name="Zheng C.-J."/>
            <person name="Schuster L."/>
            <person name="Cowan T.M."/>
            <person name="Smanski M.J."/>
            <person name="Chevrette M.G."/>
            <person name="De Carvalho L.P.S."/>
            <person name="Shen B."/>
        </authorList>
    </citation>
    <scope>NUCLEOTIDE SEQUENCE [LARGE SCALE GENOMIC DNA]</scope>
    <source>
        <strain evidence="2 3">NPDC053399</strain>
    </source>
</reference>
<sequence>MAVTSPASARPGPARARRSGPPNRHDHRRPPVRAGRPAAVPPHLWFAGRLLTVLTGRQPISCLAGRVRGPAYDRLWELVTSRADWQRRARGEAPYVHSCQVARQHDGALEVTAVVSLAHDAFRAIAFRLERGPAGGAADGAGGGVWRCTAVEAR</sequence>
<feature type="compositionally biased region" description="Low complexity" evidence="1">
    <location>
        <begin position="1"/>
        <end position="22"/>
    </location>
</feature>
<dbReference type="Pfam" id="PF20060">
    <property type="entry name" value="DUF6459"/>
    <property type="match status" value="1"/>
</dbReference>
<evidence type="ECO:0000313" key="2">
    <source>
        <dbReference type="EMBL" id="MFI9104569.1"/>
    </source>
</evidence>
<proteinExistence type="predicted"/>
<evidence type="ECO:0000313" key="3">
    <source>
        <dbReference type="Proteomes" id="UP001614394"/>
    </source>
</evidence>
<dbReference type="Proteomes" id="UP001614394">
    <property type="component" value="Unassembled WGS sequence"/>
</dbReference>
<evidence type="ECO:0000256" key="1">
    <source>
        <dbReference type="SAM" id="MobiDB-lite"/>
    </source>
</evidence>
<organism evidence="2 3">
    <name type="scientific">Streptomyces fildesensis</name>
    <dbReference type="NCBI Taxonomy" id="375757"/>
    <lineage>
        <taxon>Bacteria</taxon>
        <taxon>Bacillati</taxon>
        <taxon>Actinomycetota</taxon>
        <taxon>Actinomycetes</taxon>
        <taxon>Kitasatosporales</taxon>
        <taxon>Streptomycetaceae</taxon>
        <taxon>Streptomyces</taxon>
    </lineage>
</organism>
<comment type="caution">
    <text evidence="2">The sequence shown here is derived from an EMBL/GenBank/DDBJ whole genome shotgun (WGS) entry which is preliminary data.</text>
</comment>
<protein>
    <submittedName>
        <fullName evidence="2">Rv3235 family protein</fullName>
    </submittedName>
</protein>
<dbReference type="EMBL" id="JBITYG010000009">
    <property type="protein sequence ID" value="MFI9104569.1"/>
    <property type="molecule type" value="Genomic_DNA"/>
</dbReference>
<feature type="region of interest" description="Disordered" evidence="1">
    <location>
        <begin position="1"/>
        <end position="38"/>
    </location>
</feature>
<accession>A0ABW8CDN8</accession>
<name>A0ABW8CDN8_9ACTN</name>
<dbReference type="InterPro" id="IPR045596">
    <property type="entry name" value="DUF6459"/>
</dbReference>
<dbReference type="RefSeq" id="WP_250976126.1">
    <property type="nucleotide sequence ID" value="NZ_JBITYG010000009.1"/>
</dbReference>
<keyword evidence="3" id="KW-1185">Reference proteome</keyword>
<gene>
    <name evidence="2" type="ORF">ACIGXA_29060</name>
</gene>